<comment type="similarity">
    <text evidence="1 5">Belongs to the pyridoxamine 5'-phosphate oxidase family.</text>
</comment>
<feature type="binding site" evidence="5">
    <location>
        <position position="129"/>
    </location>
    <ligand>
        <name>substrate</name>
    </ligand>
</feature>
<dbReference type="NCBIfam" id="TIGR00558">
    <property type="entry name" value="pdxH"/>
    <property type="match status" value="1"/>
</dbReference>
<dbReference type="InterPro" id="IPR019740">
    <property type="entry name" value="Pyridox_Oxase_CS"/>
</dbReference>
<organism evidence="8 9">
    <name type="scientific">Thiomicrorhabdus heinhorstiae</name>
    <dbReference type="NCBI Taxonomy" id="2748010"/>
    <lineage>
        <taxon>Bacteria</taxon>
        <taxon>Pseudomonadati</taxon>
        <taxon>Pseudomonadota</taxon>
        <taxon>Gammaproteobacteria</taxon>
        <taxon>Thiotrichales</taxon>
        <taxon>Piscirickettsiaceae</taxon>
        <taxon>Thiomicrorhabdus</taxon>
    </lineage>
</organism>
<sequence length="214" mass="25227">MPNRDYRQSRREYLASELNEDQVQSDPYRQFGLWMDQAVEKIPYDPTAMSVSTVDANGQPHSRVVLLKSFDSEGFVFYTHYQSAKGFQIEHNSKGALLFFWPELDRQIRIEGELQKIDPQDSENYFHSRPHDSQVAAASSVQSTPVDNRQTLEARFSELEEKYRDIEVPYPQHWGGYRLQAQLFEFWQGRANRLHDRLCYYRANSAWKIQRLAP</sequence>
<dbReference type="PROSITE" id="PS01064">
    <property type="entry name" value="PYRIDOX_OXIDASE"/>
    <property type="match status" value="1"/>
</dbReference>
<dbReference type="GO" id="GO:0004733">
    <property type="term" value="F:pyridoxamine phosphate oxidase activity"/>
    <property type="evidence" value="ECO:0007669"/>
    <property type="project" value="UniProtKB-EC"/>
</dbReference>
<dbReference type="PIRSF" id="PIRSF000190">
    <property type="entry name" value="Pyd_amn-ph_oxd"/>
    <property type="match status" value="1"/>
</dbReference>
<accession>A0ABS0BX21</accession>
<feature type="binding site" evidence="5">
    <location>
        <begin position="142"/>
        <end position="143"/>
    </location>
    <ligand>
        <name>FMN</name>
        <dbReference type="ChEBI" id="CHEBI:58210"/>
    </ligand>
</feature>
<comment type="caution">
    <text evidence="5">Lacks conserved residue(s) required for the propagation of feature annotation.</text>
</comment>
<dbReference type="InterPro" id="IPR011576">
    <property type="entry name" value="Pyridox_Oxase_N"/>
</dbReference>
<evidence type="ECO:0000313" key="9">
    <source>
        <dbReference type="Proteomes" id="UP001193680"/>
    </source>
</evidence>
<dbReference type="Gene3D" id="2.30.110.10">
    <property type="entry name" value="Electron Transport, Fmn-binding Protein, Chain A"/>
    <property type="match status" value="1"/>
</dbReference>
<comment type="subunit">
    <text evidence="5">Homodimer.</text>
</comment>
<comment type="catalytic activity">
    <reaction evidence="5">
        <text>pyridoxamine 5'-phosphate + O2 + H2O = pyridoxal 5'-phosphate + H2O2 + NH4(+)</text>
        <dbReference type="Rhea" id="RHEA:15817"/>
        <dbReference type="ChEBI" id="CHEBI:15377"/>
        <dbReference type="ChEBI" id="CHEBI:15379"/>
        <dbReference type="ChEBI" id="CHEBI:16240"/>
        <dbReference type="ChEBI" id="CHEBI:28938"/>
        <dbReference type="ChEBI" id="CHEBI:58451"/>
        <dbReference type="ChEBI" id="CHEBI:597326"/>
        <dbReference type="EC" id="1.4.3.5"/>
    </reaction>
</comment>
<feature type="binding site" evidence="5">
    <location>
        <position position="85"/>
    </location>
    <ligand>
        <name>FMN</name>
        <dbReference type="ChEBI" id="CHEBI:58210"/>
    </ligand>
</feature>
<feature type="binding site" evidence="5">
    <location>
        <position position="107"/>
    </location>
    <ligand>
        <name>FMN</name>
        <dbReference type="ChEBI" id="CHEBI:58210"/>
    </ligand>
</feature>
<keyword evidence="3 5" id="KW-0288">FMN</keyword>
<feature type="binding site" evidence="5">
    <location>
        <begin position="78"/>
        <end position="79"/>
    </location>
    <ligand>
        <name>FMN</name>
        <dbReference type="ChEBI" id="CHEBI:58210"/>
    </ligand>
</feature>
<dbReference type="Pfam" id="PF10590">
    <property type="entry name" value="PNP_phzG_C"/>
    <property type="match status" value="1"/>
</dbReference>
<keyword evidence="9" id="KW-1185">Reference proteome</keyword>
<feature type="binding site" evidence="5">
    <location>
        <position position="187"/>
    </location>
    <ligand>
        <name>FMN</name>
        <dbReference type="ChEBI" id="CHEBI:58210"/>
    </ligand>
</feature>
<comment type="caution">
    <text evidence="8">The sequence shown here is derived from an EMBL/GenBank/DDBJ whole genome shotgun (WGS) entry which is preliminary data.</text>
</comment>
<proteinExistence type="inferred from homology"/>
<reference evidence="8 9" key="1">
    <citation type="submission" date="2020-06" db="EMBL/GenBank/DDBJ databases">
        <authorList>
            <person name="Scott K."/>
        </authorList>
    </citation>
    <scope>NUCLEOTIDE SEQUENCE [LARGE SCALE GENOMIC DNA]</scope>
    <source>
        <strain evidence="8 9">HH1</strain>
    </source>
</reference>
<evidence type="ECO:0000256" key="3">
    <source>
        <dbReference type="ARBA" id="ARBA00022643"/>
    </source>
</evidence>
<feature type="binding site" evidence="5">
    <location>
        <position position="68"/>
    </location>
    <ligand>
        <name>substrate</name>
    </ligand>
</feature>
<dbReference type="EC" id="1.4.3.5" evidence="5"/>
<feature type="binding site" evidence="5">
    <location>
        <begin position="63"/>
        <end position="68"/>
    </location>
    <ligand>
        <name>FMN</name>
        <dbReference type="ChEBI" id="CHEBI:58210"/>
    </ligand>
</feature>
<comment type="cofactor">
    <cofactor evidence="5">
        <name>FMN</name>
        <dbReference type="ChEBI" id="CHEBI:58210"/>
    </cofactor>
    <text evidence="5">Binds 1 FMN per subunit.</text>
</comment>
<protein>
    <recommendedName>
        <fullName evidence="5">Pyridoxine/pyridoxamine 5'-phosphate oxidase</fullName>
        <ecNumber evidence="5">1.4.3.5</ecNumber>
    </recommendedName>
    <alternativeName>
        <fullName evidence="5">PNP/PMP oxidase</fullName>
        <shortName evidence="5">PNPOx</shortName>
    </alternativeName>
    <alternativeName>
        <fullName evidence="5">Pyridoxal 5'-phosphate synthase</fullName>
    </alternativeName>
</protein>
<dbReference type="InterPro" id="IPR012349">
    <property type="entry name" value="Split_barrel_FMN-bd"/>
</dbReference>
<evidence type="ECO:0000259" key="7">
    <source>
        <dbReference type="Pfam" id="PF10590"/>
    </source>
</evidence>
<evidence type="ECO:0000256" key="5">
    <source>
        <dbReference type="HAMAP-Rule" id="MF_01629"/>
    </source>
</evidence>
<dbReference type="PANTHER" id="PTHR10851">
    <property type="entry name" value="PYRIDOXINE-5-PHOSPHATE OXIDASE"/>
    <property type="match status" value="1"/>
</dbReference>
<keyword evidence="5" id="KW-0664">Pyridoxine biosynthesis</keyword>
<dbReference type="Proteomes" id="UP001193680">
    <property type="component" value="Unassembled WGS sequence"/>
</dbReference>
<dbReference type="RefSeq" id="WP_185978458.1">
    <property type="nucleotide sequence ID" value="NZ_JACBGI020000015.1"/>
</dbReference>
<gene>
    <name evidence="5 8" type="primary">pdxH</name>
    <name evidence="8" type="ORF">H8792_008175</name>
</gene>
<feature type="domain" description="Pyridoxine 5'-phosphate oxidase dimerisation C-terminal" evidence="7">
    <location>
        <begin position="174"/>
        <end position="214"/>
    </location>
</feature>
<evidence type="ECO:0000256" key="1">
    <source>
        <dbReference type="ARBA" id="ARBA00007301"/>
    </source>
</evidence>
<comment type="pathway">
    <text evidence="5">Cofactor metabolism; pyridoxal 5'-phosphate salvage; pyridoxal 5'-phosphate from pyridoxine 5'-phosphate: step 1/1.</text>
</comment>
<evidence type="ECO:0000259" key="6">
    <source>
        <dbReference type="Pfam" id="PF01243"/>
    </source>
</evidence>
<reference evidence="8 9" key="2">
    <citation type="submission" date="2020-11" db="EMBL/GenBank/DDBJ databases">
        <title>Sulfur oxidizing isolate from Hospital Hole Sinkhole.</title>
        <authorList>
            <person name="Scott K.M."/>
        </authorList>
    </citation>
    <scope>NUCLEOTIDE SEQUENCE [LARGE SCALE GENOMIC DNA]</scope>
    <source>
        <strain evidence="8 9">HH1</strain>
    </source>
</reference>
<feature type="binding site" evidence="5">
    <location>
        <begin position="193"/>
        <end position="195"/>
    </location>
    <ligand>
        <name>substrate</name>
    </ligand>
</feature>
<name>A0ABS0BX21_9GAMM</name>
<keyword evidence="2 5" id="KW-0285">Flavoprotein</keyword>
<feature type="domain" description="Pyridoxamine 5'-phosphate oxidase N-terminal" evidence="6">
    <location>
        <begin position="36"/>
        <end position="161"/>
    </location>
</feature>
<feature type="binding site" evidence="5">
    <location>
        <position position="125"/>
    </location>
    <ligand>
        <name>substrate</name>
    </ligand>
</feature>
<dbReference type="PANTHER" id="PTHR10851:SF0">
    <property type="entry name" value="PYRIDOXINE-5'-PHOSPHATE OXIDASE"/>
    <property type="match status" value="1"/>
</dbReference>
<dbReference type="NCBIfam" id="NF004231">
    <property type="entry name" value="PRK05679.1"/>
    <property type="match status" value="1"/>
</dbReference>
<comment type="function">
    <text evidence="5">Catalyzes the oxidation of either pyridoxine 5'-phosphate (PNP) or pyridoxamine 5'-phosphate (PMP) into pyridoxal 5'-phosphate (PLP).</text>
</comment>
<dbReference type="InterPro" id="IPR019576">
    <property type="entry name" value="Pyridoxamine_oxidase_dimer_C"/>
</dbReference>
<comment type="catalytic activity">
    <reaction evidence="5">
        <text>pyridoxine 5'-phosphate + O2 = pyridoxal 5'-phosphate + H2O2</text>
        <dbReference type="Rhea" id="RHEA:15149"/>
        <dbReference type="ChEBI" id="CHEBI:15379"/>
        <dbReference type="ChEBI" id="CHEBI:16240"/>
        <dbReference type="ChEBI" id="CHEBI:58589"/>
        <dbReference type="ChEBI" id="CHEBI:597326"/>
        <dbReference type="EC" id="1.4.3.5"/>
    </reaction>
</comment>
<dbReference type="Pfam" id="PF01243">
    <property type="entry name" value="PNPOx_N"/>
    <property type="match status" value="1"/>
</dbReference>
<dbReference type="HAMAP" id="MF_01629">
    <property type="entry name" value="PdxH"/>
    <property type="match status" value="1"/>
</dbReference>
<evidence type="ECO:0000313" key="8">
    <source>
        <dbReference type="EMBL" id="MBF6058315.1"/>
    </source>
</evidence>
<feature type="binding site" evidence="5">
    <location>
        <position position="133"/>
    </location>
    <ligand>
        <name>substrate</name>
    </ligand>
</feature>
<dbReference type="SUPFAM" id="SSF50475">
    <property type="entry name" value="FMN-binding split barrel"/>
    <property type="match status" value="1"/>
</dbReference>
<dbReference type="InterPro" id="IPR000659">
    <property type="entry name" value="Pyridox_Oxase"/>
</dbReference>
<dbReference type="EMBL" id="JACBGI020000015">
    <property type="protein sequence ID" value="MBF6058315.1"/>
    <property type="molecule type" value="Genomic_DNA"/>
</dbReference>
<evidence type="ECO:0000256" key="2">
    <source>
        <dbReference type="ARBA" id="ARBA00022630"/>
    </source>
</evidence>
<feature type="binding site" evidence="5">
    <location>
        <position position="197"/>
    </location>
    <ligand>
        <name>FMN</name>
        <dbReference type="ChEBI" id="CHEBI:58210"/>
    </ligand>
</feature>
<comment type="pathway">
    <text evidence="5">Cofactor metabolism; pyridoxal 5'-phosphate salvage; pyridoxal 5'-phosphate from pyridoxamine 5'-phosphate: step 1/1.</text>
</comment>
<keyword evidence="4 5" id="KW-0560">Oxidoreductase</keyword>
<evidence type="ECO:0000256" key="4">
    <source>
        <dbReference type="ARBA" id="ARBA00023002"/>
    </source>
</evidence>